<dbReference type="Pfam" id="PF00174">
    <property type="entry name" value="Oxidored_molyb"/>
    <property type="match status" value="1"/>
</dbReference>
<reference evidence="3 4" key="1">
    <citation type="submission" date="2018-09" db="EMBL/GenBank/DDBJ databases">
        <title>Complete genome sequence of Euzebya sp. DY32-46 isolated from seawater of Pacific Ocean.</title>
        <authorList>
            <person name="Xu L."/>
            <person name="Wu Y.-H."/>
            <person name="Xu X.-W."/>
        </authorList>
    </citation>
    <scope>NUCLEOTIDE SEQUENCE [LARGE SCALE GENOMIC DNA]</scope>
    <source>
        <strain evidence="3 4">DY32-46</strain>
    </source>
</reference>
<dbReference type="InterPro" id="IPR000572">
    <property type="entry name" value="OxRdtase_Mopterin-bd_dom"/>
</dbReference>
<proteinExistence type="predicted"/>
<evidence type="ECO:0000313" key="3">
    <source>
        <dbReference type="EMBL" id="AXV06518.1"/>
    </source>
</evidence>
<evidence type="ECO:0000256" key="1">
    <source>
        <dbReference type="SAM" id="Phobius"/>
    </source>
</evidence>
<feature type="transmembrane region" description="Helical" evidence="1">
    <location>
        <begin position="63"/>
        <end position="81"/>
    </location>
</feature>
<organism evidence="3 4">
    <name type="scientific">Euzebya pacifica</name>
    <dbReference type="NCBI Taxonomy" id="1608957"/>
    <lineage>
        <taxon>Bacteria</taxon>
        <taxon>Bacillati</taxon>
        <taxon>Actinomycetota</taxon>
        <taxon>Nitriliruptoria</taxon>
        <taxon>Euzebyales</taxon>
    </lineage>
</organism>
<feature type="domain" description="Oxidoreductase molybdopterin-binding" evidence="2">
    <location>
        <begin position="137"/>
        <end position="282"/>
    </location>
</feature>
<keyword evidence="1" id="KW-0472">Membrane</keyword>
<name>A0A346XWC1_9ACTN</name>
<accession>A0A346XWC1</accession>
<dbReference type="Gene3D" id="3.90.420.10">
    <property type="entry name" value="Oxidoreductase, molybdopterin-binding domain"/>
    <property type="match status" value="1"/>
</dbReference>
<dbReference type="OrthoDB" id="5241952at2"/>
<dbReference type="SUPFAM" id="SSF56524">
    <property type="entry name" value="Oxidoreductase molybdopterin-binding domain"/>
    <property type="match status" value="1"/>
</dbReference>
<keyword evidence="4" id="KW-1185">Reference proteome</keyword>
<gene>
    <name evidence="3" type="ORF">DVS28_a1827</name>
</gene>
<dbReference type="RefSeq" id="WP_114591153.1">
    <property type="nucleotide sequence ID" value="NZ_CAXIBR010000041.1"/>
</dbReference>
<dbReference type="EMBL" id="CP031165">
    <property type="protein sequence ID" value="AXV06518.1"/>
    <property type="molecule type" value="Genomic_DNA"/>
</dbReference>
<sequence length="293" mass="32384">MTDPTRTDGHDAAGQDEVVGFLHRADVPEPTVRDRRARAFAAQAREETTRVSRATYVQQTRRSLLTGAAGVAAVGLGWGWLLRRPEDGNIPWPLRRGFEWNEAVWSTLYDPGRLAPEFDVSAAEDIRVNGTIGLDPPLDAAAWRLRVEGPDGQPLDELGLVDVLDGTSPVRQVTEHKCIEGWSNVVAWEGIRFADFAGRYESVLADTGYVQLVTPDEAYYVGLDADTAMHPQTLLATGLNGQPLTSDHGAPLRLVTPLHYGIKALKRIGTIRFTNDRPADYWAERGYDWDSSH</sequence>
<keyword evidence="1" id="KW-0812">Transmembrane</keyword>
<dbReference type="AlphaFoldDB" id="A0A346XWC1"/>
<evidence type="ECO:0000313" key="4">
    <source>
        <dbReference type="Proteomes" id="UP000264006"/>
    </source>
</evidence>
<dbReference type="PANTHER" id="PTHR43032">
    <property type="entry name" value="PROTEIN-METHIONINE-SULFOXIDE REDUCTASE"/>
    <property type="match status" value="1"/>
</dbReference>
<keyword evidence="1" id="KW-1133">Transmembrane helix</keyword>
<dbReference type="KEGG" id="euz:DVS28_a1827"/>
<evidence type="ECO:0000259" key="2">
    <source>
        <dbReference type="Pfam" id="PF00174"/>
    </source>
</evidence>
<dbReference type="InterPro" id="IPR036374">
    <property type="entry name" value="OxRdtase_Mopterin-bd_sf"/>
</dbReference>
<dbReference type="Proteomes" id="UP000264006">
    <property type="component" value="Chromosome"/>
</dbReference>
<dbReference type="PANTHER" id="PTHR43032:SF3">
    <property type="entry name" value="PROTEIN-METHIONINE-SULFOXIDE REDUCTASE CATALYTIC SUBUNIT MSRP"/>
    <property type="match status" value="1"/>
</dbReference>
<protein>
    <submittedName>
        <fullName evidence="3">Sulfite oxidase</fullName>
    </submittedName>
</protein>